<reference evidence="1" key="2">
    <citation type="submission" date="2020-05" db="EMBL/GenBank/DDBJ databases">
        <authorList>
            <person name="Kim H.-S."/>
            <person name="Proctor R.H."/>
            <person name="Brown D.W."/>
        </authorList>
    </citation>
    <scope>NUCLEOTIDE SEQUENCE</scope>
    <source>
        <strain evidence="1">NRRL 20472</strain>
    </source>
</reference>
<dbReference type="EMBL" id="JABEXW010000101">
    <property type="protein sequence ID" value="KAF4971126.1"/>
    <property type="molecule type" value="Genomic_DNA"/>
</dbReference>
<sequence length="294" mass="32934">MDAVSPGNSASLQSPRRIIMISCASELEHGVESLPAVGSSFKIWWPTEPPVLTTQEPGGMCCFPESLISVEGTNVEPDVEDAVLPGFGDSYKDFTKPMPPGWTRHDAPEVSPYHGEPHLYPDGCEKYVFTHEAMPETDEGLPPEWYYPYPVIDIQESTPPFMPEQTQYLFCETTKACLPAYNGGNCNQLVFRNISKEEIGILDLVNDEFLGLFPSNVSENGYEVDLVAVCKTKTYLKTFNEDTGTFSHPLRKADSYLVLWVKWKDGIAYRLASGQVDAEEWEKLDQERISLIFG</sequence>
<proteinExistence type="predicted"/>
<comment type="caution">
    <text evidence="1">The sequence shown here is derived from an EMBL/GenBank/DDBJ whole genome shotgun (WGS) entry which is preliminary data.</text>
</comment>
<reference evidence="1" key="1">
    <citation type="journal article" date="2020" name="BMC Genomics">
        <title>Correction to: Identification and distribution of gene clusters required for synthesis of sphingolipid metabolism inhibitors in diverse species of the filamentous fungus Fusarium.</title>
        <authorList>
            <person name="Kim H.S."/>
            <person name="Lohmar J.M."/>
            <person name="Busman M."/>
            <person name="Brown D.W."/>
            <person name="Naumann T.A."/>
            <person name="Divon H.H."/>
            <person name="Lysoe E."/>
            <person name="Uhlig S."/>
            <person name="Proctor R.H."/>
        </authorList>
    </citation>
    <scope>NUCLEOTIDE SEQUENCE</scope>
    <source>
        <strain evidence="1">NRRL 20472</strain>
    </source>
</reference>
<gene>
    <name evidence="1" type="ORF">FSARC_1959</name>
</gene>
<dbReference type="OrthoDB" id="5135333at2759"/>
<evidence type="ECO:0000313" key="1">
    <source>
        <dbReference type="EMBL" id="KAF4971126.1"/>
    </source>
</evidence>
<name>A0A8H4U7D1_9HYPO</name>
<dbReference type="AlphaFoldDB" id="A0A8H4U7D1"/>
<evidence type="ECO:0000313" key="2">
    <source>
        <dbReference type="Proteomes" id="UP000622797"/>
    </source>
</evidence>
<dbReference type="Proteomes" id="UP000622797">
    <property type="component" value="Unassembled WGS sequence"/>
</dbReference>
<keyword evidence="2" id="KW-1185">Reference proteome</keyword>
<organism evidence="1 2">
    <name type="scientific">Fusarium sarcochroum</name>
    <dbReference type="NCBI Taxonomy" id="1208366"/>
    <lineage>
        <taxon>Eukaryota</taxon>
        <taxon>Fungi</taxon>
        <taxon>Dikarya</taxon>
        <taxon>Ascomycota</taxon>
        <taxon>Pezizomycotina</taxon>
        <taxon>Sordariomycetes</taxon>
        <taxon>Hypocreomycetidae</taxon>
        <taxon>Hypocreales</taxon>
        <taxon>Nectriaceae</taxon>
        <taxon>Fusarium</taxon>
        <taxon>Fusarium lateritium species complex</taxon>
    </lineage>
</organism>
<protein>
    <submittedName>
        <fullName evidence="1">Uncharacterized protein</fullName>
    </submittedName>
</protein>
<accession>A0A8H4U7D1</accession>